<name>A0ABU6XJ31_9FABA</name>
<dbReference type="EMBL" id="JASCZI010211810">
    <property type="protein sequence ID" value="MED6196865.1"/>
    <property type="molecule type" value="Genomic_DNA"/>
</dbReference>
<keyword evidence="2" id="KW-1185">Reference proteome</keyword>
<accession>A0ABU6XJ31</accession>
<protein>
    <submittedName>
        <fullName evidence="1">Uncharacterized protein</fullName>
    </submittedName>
</protein>
<reference evidence="1 2" key="1">
    <citation type="journal article" date="2023" name="Plants (Basel)">
        <title>Bridging the Gap: Combining Genomics and Transcriptomics Approaches to Understand Stylosanthes scabra, an Orphan Legume from the Brazilian Caatinga.</title>
        <authorList>
            <person name="Ferreira-Neto J.R.C."/>
            <person name="da Silva M.D."/>
            <person name="Binneck E."/>
            <person name="de Melo N.F."/>
            <person name="da Silva R.H."/>
            <person name="de Melo A.L.T.M."/>
            <person name="Pandolfi V."/>
            <person name="Bustamante F.O."/>
            <person name="Brasileiro-Vidal A.C."/>
            <person name="Benko-Iseppon A.M."/>
        </authorList>
    </citation>
    <scope>NUCLEOTIDE SEQUENCE [LARGE SCALE GENOMIC DNA]</scope>
    <source>
        <tissue evidence="1">Leaves</tissue>
    </source>
</reference>
<proteinExistence type="predicted"/>
<evidence type="ECO:0000313" key="2">
    <source>
        <dbReference type="Proteomes" id="UP001341840"/>
    </source>
</evidence>
<dbReference type="Proteomes" id="UP001341840">
    <property type="component" value="Unassembled WGS sequence"/>
</dbReference>
<gene>
    <name evidence="1" type="ORF">PIB30_051293</name>
</gene>
<comment type="caution">
    <text evidence="1">The sequence shown here is derived from an EMBL/GenBank/DDBJ whole genome shotgun (WGS) entry which is preliminary data.</text>
</comment>
<sequence length="130" mass="14254">MSKDVVSKDEFSDERSSYISCMLSPLFYKIITVSLGLRGVRGLELGLRQQRTIGSSKCLWSFCFHVGQKLMSRLTVVAGGPSANVPATKLGKYERWLSGASTGPVGNGYDNRPGELTVTCRNRHASYAFV</sequence>
<organism evidence="1 2">
    <name type="scientific">Stylosanthes scabra</name>
    <dbReference type="NCBI Taxonomy" id="79078"/>
    <lineage>
        <taxon>Eukaryota</taxon>
        <taxon>Viridiplantae</taxon>
        <taxon>Streptophyta</taxon>
        <taxon>Embryophyta</taxon>
        <taxon>Tracheophyta</taxon>
        <taxon>Spermatophyta</taxon>
        <taxon>Magnoliopsida</taxon>
        <taxon>eudicotyledons</taxon>
        <taxon>Gunneridae</taxon>
        <taxon>Pentapetalae</taxon>
        <taxon>rosids</taxon>
        <taxon>fabids</taxon>
        <taxon>Fabales</taxon>
        <taxon>Fabaceae</taxon>
        <taxon>Papilionoideae</taxon>
        <taxon>50 kb inversion clade</taxon>
        <taxon>dalbergioids sensu lato</taxon>
        <taxon>Dalbergieae</taxon>
        <taxon>Pterocarpus clade</taxon>
        <taxon>Stylosanthes</taxon>
    </lineage>
</organism>
<evidence type="ECO:0000313" key="1">
    <source>
        <dbReference type="EMBL" id="MED6196865.1"/>
    </source>
</evidence>